<proteinExistence type="predicted"/>
<sequence>MYSAWRTHECIVWFLSYAQEEMNTAAFLVWVLRPFSSVRDLNFALYMVHWCDLQAVDIRGPRHGTQLCQIVSLRLHPVWFHADRNDILGDSQRDGRRS</sequence>
<evidence type="ECO:0000313" key="2">
    <source>
        <dbReference type="Proteomes" id="UP001162501"/>
    </source>
</evidence>
<gene>
    <name evidence="1" type="ORF">MRATA1EN22A_LOCUS29498</name>
</gene>
<evidence type="ECO:0000313" key="1">
    <source>
        <dbReference type="EMBL" id="CAM9179918.1"/>
    </source>
</evidence>
<dbReference type="Proteomes" id="UP001162501">
    <property type="component" value="Unassembled WGS sequence"/>
</dbReference>
<reference evidence="1" key="1">
    <citation type="submission" date="2025-03" db="EMBL/GenBank/DDBJ databases">
        <authorList>
            <consortium name="ELIXIR-Norway"/>
            <consortium name="Elixir Norway"/>
        </authorList>
    </citation>
    <scope>NUCLEOTIDE SEQUENCE</scope>
</reference>
<protein>
    <submittedName>
        <fullName evidence="1">Uncharacterized protein</fullName>
    </submittedName>
</protein>
<comment type="caution">
    <text evidence="1">The sequence shown here is derived from an EMBL/GenBank/DDBJ whole genome shotgun (WGS) entry which is preliminary data.</text>
</comment>
<accession>A0ACB1KG23</accession>
<organism evidence="1 2">
    <name type="scientific">Rangifer tarandus platyrhynchus</name>
    <name type="common">Svalbard reindeer</name>
    <dbReference type="NCBI Taxonomy" id="3082113"/>
    <lineage>
        <taxon>Eukaryota</taxon>
        <taxon>Metazoa</taxon>
        <taxon>Chordata</taxon>
        <taxon>Craniata</taxon>
        <taxon>Vertebrata</taxon>
        <taxon>Euteleostomi</taxon>
        <taxon>Mammalia</taxon>
        <taxon>Eutheria</taxon>
        <taxon>Laurasiatheria</taxon>
        <taxon>Artiodactyla</taxon>
        <taxon>Ruminantia</taxon>
        <taxon>Pecora</taxon>
        <taxon>Cervidae</taxon>
        <taxon>Odocoileinae</taxon>
        <taxon>Rangifer</taxon>
    </lineage>
</organism>
<dbReference type="EMBL" id="CATOBB020000663">
    <property type="protein sequence ID" value="CAM9179918.1"/>
    <property type="molecule type" value="Genomic_DNA"/>
</dbReference>
<name>A0ACB1KG23_RANTA</name>